<dbReference type="AlphaFoldDB" id="A0A2S4KRW9"/>
<keyword evidence="4" id="KW-1185">Reference proteome</keyword>
<evidence type="ECO:0000313" key="4">
    <source>
        <dbReference type="Proteomes" id="UP000237481"/>
    </source>
</evidence>
<comment type="caution">
    <text evidence="3">The sequence shown here is derived from an EMBL/GenBank/DDBJ whole genome shotgun (WGS) entry which is preliminary data.</text>
</comment>
<dbReference type="OrthoDB" id="4448936at2759"/>
<name>A0A2S4KRW9_9HYPO</name>
<feature type="compositionally biased region" description="Basic and acidic residues" evidence="2">
    <location>
        <begin position="1"/>
        <end position="21"/>
    </location>
</feature>
<dbReference type="EMBL" id="PKSG01000772">
    <property type="protein sequence ID" value="POR32918.1"/>
    <property type="molecule type" value="Genomic_DNA"/>
</dbReference>
<dbReference type="Proteomes" id="UP000237481">
    <property type="component" value="Unassembled WGS sequence"/>
</dbReference>
<keyword evidence="1" id="KW-0175">Coiled coil</keyword>
<reference evidence="3 4" key="1">
    <citation type="submission" date="2018-01" db="EMBL/GenBank/DDBJ databases">
        <title>Harnessing the power of phylogenomics to disentangle the directionality and signatures of interkingdom host jumping in the parasitic fungal genus Tolypocladium.</title>
        <authorList>
            <person name="Quandt C.A."/>
            <person name="Patterson W."/>
            <person name="Spatafora J.W."/>
        </authorList>
    </citation>
    <scope>NUCLEOTIDE SEQUENCE [LARGE SCALE GENOMIC DNA]</scope>
    <source>
        <strain evidence="3 4">NRBC 100945</strain>
    </source>
</reference>
<evidence type="ECO:0000313" key="3">
    <source>
        <dbReference type="EMBL" id="POR32918.1"/>
    </source>
</evidence>
<organism evidence="3 4">
    <name type="scientific">Tolypocladium paradoxum</name>
    <dbReference type="NCBI Taxonomy" id="94208"/>
    <lineage>
        <taxon>Eukaryota</taxon>
        <taxon>Fungi</taxon>
        <taxon>Dikarya</taxon>
        <taxon>Ascomycota</taxon>
        <taxon>Pezizomycotina</taxon>
        <taxon>Sordariomycetes</taxon>
        <taxon>Hypocreomycetidae</taxon>
        <taxon>Hypocreales</taxon>
        <taxon>Ophiocordycipitaceae</taxon>
        <taxon>Tolypocladium</taxon>
    </lineage>
</organism>
<feature type="compositionally biased region" description="Low complexity" evidence="2">
    <location>
        <begin position="55"/>
        <end position="64"/>
    </location>
</feature>
<feature type="coiled-coil region" evidence="1">
    <location>
        <begin position="295"/>
        <end position="322"/>
    </location>
</feature>
<gene>
    <name evidence="3" type="ORF">TPAR_06854</name>
</gene>
<feature type="region of interest" description="Disordered" evidence="2">
    <location>
        <begin position="1"/>
        <end position="115"/>
    </location>
</feature>
<evidence type="ECO:0000256" key="2">
    <source>
        <dbReference type="SAM" id="MobiDB-lite"/>
    </source>
</evidence>
<feature type="compositionally biased region" description="Basic and acidic residues" evidence="2">
    <location>
        <begin position="67"/>
        <end position="84"/>
    </location>
</feature>
<dbReference type="STRING" id="94208.A0A2S4KRW9"/>
<feature type="compositionally biased region" description="Low complexity" evidence="2">
    <location>
        <begin position="96"/>
        <end position="106"/>
    </location>
</feature>
<accession>A0A2S4KRW9</accession>
<evidence type="ECO:0000256" key="1">
    <source>
        <dbReference type="SAM" id="Coils"/>
    </source>
</evidence>
<sequence length="385" mass="43135">MGQPDRGDDGRQFGERQEQQRQAEQLDEEALDRRSTSSCSCSKRSDSLPDGINASARSSRSGSRPHSRNDSRGHSRRSSDKGDIAEGVYTPPPFSSPSAASSLAFSNPGLSSFSPLRRELSHTTLHDDVDNAAARASRQDLARRLSQLAQRLTYGESDDVDELVLGGQLDQLEKAVRRSRSPELPRRPVSFDMRSRSDVGSVFGSPASPLIRSRFSDLSASWHREREAEREQEKQEPPPKMGMTVEQAKKVIAEMSKLNGELSTVVSNLQARQEESDLNPTDTSQHIHDLLIERAERAAQRIIFLQNRISYLEQELQENDDELQHLRICLKAVEIQMPPHPDRELQRCIATFKHDYQALKKKRANRASLTSIASIESSTIGSPTR</sequence>
<proteinExistence type="predicted"/>
<feature type="compositionally biased region" description="Basic and acidic residues" evidence="2">
    <location>
        <begin position="222"/>
        <end position="237"/>
    </location>
</feature>
<protein>
    <submittedName>
        <fullName evidence="3">Uncharacterized protein</fullName>
    </submittedName>
</protein>
<feature type="region of interest" description="Disordered" evidence="2">
    <location>
        <begin position="222"/>
        <end position="242"/>
    </location>
</feature>